<evidence type="ECO:0000313" key="2">
    <source>
        <dbReference type="EMBL" id="PYG90334.1"/>
    </source>
</evidence>
<dbReference type="RefSeq" id="WP_165835456.1">
    <property type="nucleotide sequence ID" value="NZ_QKMR01000001.1"/>
</dbReference>
<organism evidence="2 3">
    <name type="scientific">Ruminiclostridium sufflavum DSM 19573</name>
    <dbReference type="NCBI Taxonomy" id="1121337"/>
    <lineage>
        <taxon>Bacteria</taxon>
        <taxon>Bacillati</taxon>
        <taxon>Bacillota</taxon>
        <taxon>Clostridia</taxon>
        <taxon>Eubacteriales</taxon>
        <taxon>Oscillospiraceae</taxon>
        <taxon>Ruminiclostridium</taxon>
    </lineage>
</organism>
<dbReference type="Gene3D" id="2.60.40.2700">
    <property type="match status" value="1"/>
</dbReference>
<keyword evidence="3" id="KW-1185">Reference proteome</keyword>
<proteinExistence type="predicted"/>
<feature type="domain" description="AIR9-like A9" evidence="1">
    <location>
        <begin position="377"/>
        <end position="452"/>
    </location>
</feature>
<accession>A0A318XS32</accession>
<comment type="caution">
    <text evidence="2">The sequence shown here is derived from an EMBL/GenBank/DDBJ whole genome shotgun (WGS) entry which is preliminary data.</text>
</comment>
<reference evidence="2 3" key="1">
    <citation type="submission" date="2018-06" db="EMBL/GenBank/DDBJ databases">
        <title>Genomic Encyclopedia of Type Strains, Phase I: the one thousand microbial genomes (KMG-I) project.</title>
        <authorList>
            <person name="Kyrpides N."/>
        </authorList>
    </citation>
    <scope>NUCLEOTIDE SEQUENCE [LARGE SCALE GENOMIC DNA]</scope>
    <source>
        <strain evidence="2 3">DSM 19573</strain>
    </source>
</reference>
<dbReference type="Proteomes" id="UP000248132">
    <property type="component" value="Unassembled WGS sequence"/>
</dbReference>
<dbReference type="Pfam" id="PF23197">
    <property type="entry name" value="IG_AIR9"/>
    <property type="match status" value="1"/>
</dbReference>
<dbReference type="EMBL" id="QKMR01000001">
    <property type="protein sequence ID" value="PYG90334.1"/>
    <property type="molecule type" value="Genomic_DNA"/>
</dbReference>
<evidence type="ECO:0000313" key="3">
    <source>
        <dbReference type="Proteomes" id="UP000248132"/>
    </source>
</evidence>
<sequence>MLKKSKSILFIILITIALIPSITFVQAVEPIQGGTSINNAALISKTDSLISITGDSINPVNAYFKFVAATTGNFTITTSPVSADTEAMIYYDTSETSGLQAIGDNTDCEFLLQDNLNEGQIYYLKIWEYANGNAEVTINITGGLLMAEPEITITNSAANLSYMGGQKISISGTVFDAEGYDVTVSATIDGHLVSKTVSGGAGAWTLEWDIDSMNISDNKYQNIEFIVDDGTPVGPVSAIHTGDIVVDKTPPPAPTAVTVTPVGGMVIANSLNKSNTNMTATATITAAEAAGGKAELYLDGVLLATDNSIASEDTQVTFDLGKSTNAELQAAVVSSGTVSVKLYDAAGNSSTSSVNNPVLAVDYNISEQVPPTATVYTIGGTLRVGGTLTGSYTYYDANGDSEGISTFKWYTADDSSGTNKTEIAGANAESYVLTSADIGKYISFEVKPVALTGTTQGTA</sequence>
<dbReference type="AlphaFoldDB" id="A0A318XS32"/>
<name>A0A318XS32_9FIRM</name>
<protein>
    <recommendedName>
        <fullName evidence="1">AIR9-like A9 domain-containing protein</fullName>
    </recommendedName>
</protein>
<dbReference type="InterPro" id="IPR056284">
    <property type="entry name" value="AIR9-like_A9"/>
</dbReference>
<evidence type="ECO:0000259" key="1">
    <source>
        <dbReference type="Pfam" id="PF23197"/>
    </source>
</evidence>
<gene>
    <name evidence="2" type="ORF">LY28_00215</name>
</gene>
<feature type="non-terminal residue" evidence="2">
    <location>
        <position position="459"/>
    </location>
</feature>